<dbReference type="InterPro" id="IPR029057">
    <property type="entry name" value="PRTase-like"/>
</dbReference>
<sequence>MKWRPAVQHHLDYAVAKKVRTGDREVEVTLPSMSVQGRPVILLDDIASSGHTLARTTELLLQAGAQTVDVIVTHALFMGSALELVKRAGVSEVWSTDCIDHPSNAISMLPAMARAWNRVIWNMADPLN</sequence>
<dbReference type="GO" id="GO:0000287">
    <property type="term" value="F:magnesium ion binding"/>
    <property type="evidence" value="ECO:0007669"/>
    <property type="project" value="InterPro"/>
</dbReference>
<feature type="domain" description="Phosphoribosyltransferase" evidence="1">
    <location>
        <begin position="11"/>
        <end position="97"/>
    </location>
</feature>
<evidence type="ECO:0000313" key="2">
    <source>
        <dbReference type="EMBL" id="OWS71358.1"/>
    </source>
</evidence>
<dbReference type="GO" id="GO:0002189">
    <property type="term" value="C:ribose phosphate diphosphokinase complex"/>
    <property type="evidence" value="ECO:0007669"/>
    <property type="project" value="TreeGrafter"/>
</dbReference>
<accession>A0A254PYM2</accession>
<dbReference type="AlphaFoldDB" id="A0A254PYM2"/>
<dbReference type="InterPro" id="IPR000836">
    <property type="entry name" value="PRTase_dom"/>
</dbReference>
<gene>
    <name evidence="2" type="ORF">CBI30_07945</name>
</gene>
<dbReference type="InterPro" id="IPR005946">
    <property type="entry name" value="Rib-P_diPkinase"/>
</dbReference>
<keyword evidence="3" id="KW-1185">Reference proteome</keyword>
<comment type="caution">
    <text evidence="2">The sequence shown here is derived from an EMBL/GenBank/DDBJ whole genome shotgun (WGS) entry which is preliminary data.</text>
</comment>
<proteinExistence type="predicted"/>
<organism evidence="2 3">
    <name type="scientific">Polynucleobacter aenigmaticus</name>
    <dbReference type="NCBI Taxonomy" id="1743164"/>
    <lineage>
        <taxon>Bacteria</taxon>
        <taxon>Pseudomonadati</taxon>
        <taxon>Pseudomonadota</taxon>
        <taxon>Betaproteobacteria</taxon>
        <taxon>Burkholderiales</taxon>
        <taxon>Burkholderiaceae</taxon>
        <taxon>Polynucleobacter</taxon>
    </lineage>
</organism>
<dbReference type="CDD" id="cd06223">
    <property type="entry name" value="PRTases_typeI"/>
    <property type="match status" value="1"/>
</dbReference>
<protein>
    <recommendedName>
        <fullName evidence="1">Phosphoribosyltransferase domain-containing protein</fullName>
    </recommendedName>
</protein>
<dbReference type="GO" id="GO:0004749">
    <property type="term" value="F:ribose phosphate diphosphokinase activity"/>
    <property type="evidence" value="ECO:0007669"/>
    <property type="project" value="TreeGrafter"/>
</dbReference>
<name>A0A254PYM2_9BURK</name>
<dbReference type="Pfam" id="PF00156">
    <property type="entry name" value="Pribosyltran"/>
    <property type="match status" value="1"/>
</dbReference>
<dbReference type="GO" id="GO:0005737">
    <property type="term" value="C:cytoplasm"/>
    <property type="evidence" value="ECO:0007669"/>
    <property type="project" value="TreeGrafter"/>
</dbReference>
<dbReference type="Gene3D" id="3.40.50.2020">
    <property type="match status" value="2"/>
</dbReference>
<reference evidence="2 3" key="1">
    <citation type="submission" date="2017-05" db="EMBL/GenBank/DDBJ databases">
        <title>Polynucleobacter sp. MWH-K35W1 isolated from the permanently anoxic monimolimnion of a meromictic lake.</title>
        <authorList>
            <person name="Hahn M.W."/>
        </authorList>
    </citation>
    <scope>NUCLEOTIDE SEQUENCE [LARGE SCALE GENOMIC DNA]</scope>
    <source>
        <strain evidence="2 3">MWH-K35W1</strain>
    </source>
</reference>
<dbReference type="PANTHER" id="PTHR10210:SF41">
    <property type="entry name" value="RIBOSE-PHOSPHATE PYROPHOSPHOKINASE 1, CHLOROPLASTIC"/>
    <property type="match status" value="1"/>
</dbReference>
<dbReference type="EMBL" id="NGUO01000011">
    <property type="protein sequence ID" value="OWS71358.1"/>
    <property type="molecule type" value="Genomic_DNA"/>
</dbReference>
<dbReference type="PANTHER" id="PTHR10210">
    <property type="entry name" value="RIBOSE-PHOSPHATE DIPHOSPHOKINASE FAMILY MEMBER"/>
    <property type="match status" value="1"/>
</dbReference>
<evidence type="ECO:0000313" key="3">
    <source>
        <dbReference type="Proteomes" id="UP000198104"/>
    </source>
</evidence>
<evidence type="ECO:0000259" key="1">
    <source>
        <dbReference type="Pfam" id="PF00156"/>
    </source>
</evidence>
<dbReference type="SUPFAM" id="SSF53271">
    <property type="entry name" value="PRTase-like"/>
    <property type="match status" value="1"/>
</dbReference>
<dbReference type="GO" id="GO:0006164">
    <property type="term" value="P:purine nucleotide biosynthetic process"/>
    <property type="evidence" value="ECO:0007669"/>
    <property type="project" value="TreeGrafter"/>
</dbReference>
<dbReference type="Proteomes" id="UP000198104">
    <property type="component" value="Unassembled WGS sequence"/>
</dbReference>
<dbReference type="GO" id="GO:0006015">
    <property type="term" value="P:5-phosphoribose 1-diphosphate biosynthetic process"/>
    <property type="evidence" value="ECO:0007669"/>
    <property type="project" value="TreeGrafter"/>
</dbReference>
<dbReference type="OrthoDB" id="324294at2"/>